<evidence type="ECO:0000313" key="2">
    <source>
        <dbReference type="Proteomes" id="UP000692954"/>
    </source>
</evidence>
<comment type="caution">
    <text evidence="1">The sequence shown here is derived from an EMBL/GenBank/DDBJ whole genome shotgun (WGS) entry which is preliminary data.</text>
</comment>
<dbReference type="AlphaFoldDB" id="A0A8S1KE49"/>
<gene>
    <name evidence="1" type="ORF">PSON_ATCC_30995.1.T0080003</name>
</gene>
<organism evidence="1 2">
    <name type="scientific">Paramecium sonneborni</name>
    <dbReference type="NCBI Taxonomy" id="65129"/>
    <lineage>
        <taxon>Eukaryota</taxon>
        <taxon>Sar</taxon>
        <taxon>Alveolata</taxon>
        <taxon>Ciliophora</taxon>
        <taxon>Intramacronucleata</taxon>
        <taxon>Oligohymenophorea</taxon>
        <taxon>Peniculida</taxon>
        <taxon>Parameciidae</taxon>
        <taxon>Paramecium</taxon>
    </lineage>
</organism>
<sequence length="60" mass="6857">MLILSNNNLCEFFLIQIQVQKQNLLPFSVNISATATTTLFQLPQNLESKILHRLSTILEL</sequence>
<accession>A0A8S1KE49</accession>
<dbReference type="EMBL" id="CAJJDN010000008">
    <property type="protein sequence ID" value="CAD8053920.1"/>
    <property type="molecule type" value="Genomic_DNA"/>
</dbReference>
<keyword evidence="2" id="KW-1185">Reference proteome</keyword>
<evidence type="ECO:0000313" key="1">
    <source>
        <dbReference type="EMBL" id="CAD8053920.1"/>
    </source>
</evidence>
<reference evidence="1" key="1">
    <citation type="submission" date="2021-01" db="EMBL/GenBank/DDBJ databases">
        <authorList>
            <consortium name="Genoscope - CEA"/>
            <person name="William W."/>
        </authorList>
    </citation>
    <scope>NUCLEOTIDE SEQUENCE</scope>
</reference>
<proteinExistence type="predicted"/>
<protein>
    <submittedName>
        <fullName evidence="1">Uncharacterized protein</fullName>
    </submittedName>
</protein>
<name>A0A8S1KE49_9CILI</name>
<dbReference type="Proteomes" id="UP000692954">
    <property type="component" value="Unassembled WGS sequence"/>
</dbReference>